<reference evidence="12 13" key="1">
    <citation type="submission" date="2024-01" db="EMBL/GenBank/DDBJ databases">
        <title>A draft genome for the cacao thread blight pathogen Marasmiellus scandens.</title>
        <authorList>
            <person name="Baruah I.K."/>
            <person name="Leung J."/>
            <person name="Bukari Y."/>
            <person name="Amoako-Attah I."/>
            <person name="Meinhardt L.W."/>
            <person name="Bailey B.A."/>
            <person name="Cohen S.P."/>
        </authorList>
    </citation>
    <scope>NUCLEOTIDE SEQUENCE [LARGE SCALE GENOMIC DNA]</scope>
    <source>
        <strain evidence="12 13">GH-19</strain>
    </source>
</reference>
<keyword evidence="7" id="KW-0503">Monooxygenase</keyword>
<dbReference type="PANTHER" id="PTHR11474:SF76">
    <property type="entry name" value="SHKT DOMAIN-CONTAINING PROTEIN"/>
    <property type="match status" value="1"/>
</dbReference>
<accession>A0ABR1JF41</accession>
<dbReference type="SUPFAM" id="SSF48056">
    <property type="entry name" value="Di-copper centre-containing domain"/>
    <property type="match status" value="1"/>
</dbReference>
<evidence type="ECO:0000259" key="11">
    <source>
        <dbReference type="PROSITE" id="PS00498"/>
    </source>
</evidence>
<organism evidence="12 13">
    <name type="scientific">Marasmiellus scandens</name>
    <dbReference type="NCBI Taxonomy" id="2682957"/>
    <lineage>
        <taxon>Eukaryota</taxon>
        <taxon>Fungi</taxon>
        <taxon>Dikarya</taxon>
        <taxon>Basidiomycota</taxon>
        <taxon>Agaricomycotina</taxon>
        <taxon>Agaricomycetes</taxon>
        <taxon>Agaricomycetidae</taxon>
        <taxon>Agaricales</taxon>
        <taxon>Marasmiineae</taxon>
        <taxon>Omphalotaceae</taxon>
        <taxon>Marasmiellus</taxon>
    </lineage>
</organism>
<gene>
    <name evidence="12" type="ORF">VKT23_010248</name>
</gene>
<dbReference type="InterPro" id="IPR041640">
    <property type="entry name" value="Tyrosinase_C"/>
</dbReference>
<dbReference type="EMBL" id="JBANRG010000019">
    <property type="protein sequence ID" value="KAK7457901.1"/>
    <property type="molecule type" value="Genomic_DNA"/>
</dbReference>
<dbReference type="Pfam" id="PF18132">
    <property type="entry name" value="Tyrosinase_C"/>
    <property type="match status" value="1"/>
</dbReference>
<evidence type="ECO:0000256" key="7">
    <source>
        <dbReference type="ARBA" id="ARBA00023033"/>
    </source>
</evidence>
<name>A0ABR1JF41_9AGAR</name>
<comment type="catalytic activity">
    <reaction evidence="9">
        <text>2 L-dopa + O2 = 2 L-dopaquinone + 2 H2O</text>
        <dbReference type="Rhea" id="RHEA:34287"/>
        <dbReference type="ChEBI" id="CHEBI:15377"/>
        <dbReference type="ChEBI" id="CHEBI:15379"/>
        <dbReference type="ChEBI" id="CHEBI:57504"/>
        <dbReference type="ChEBI" id="CHEBI:57924"/>
        <dbReference type="EC" id="1.14.18.1"/>
    </reaction>
</comment>
<evidence type="ECO:0000256" key="4">
    <source>
        <dbReference type="ARBA" id="ARBA00022723"/>
    </source>
</evidence>
<dbReference type="Gene3D" id="2.60.310.20">
    <property type="match status" value="1"/>
</dbReference>
<evidence type="ECO:0000256" key="9">
    <source>
        <dbReference type="ARBA" id="ARBA00048233"/>
    </source>
</evidence>
<dbReference type="InterPro" id="IPR050316">
    <property type="entry name" value="Tyrosinase/Hemocyanin"/>
</dbReference>
<keyword evidence="6" id="KW-0186">Copper</keyword>
<evidence type="ECO:0000256" key="3">
    <source>
        <dbReference type="ARBA" id="ARBA00011906"/>
    </source>
</evidence>
<feature type="domain" description="Tyrosinase copper-binding" evidence="11">
    <location>
        <begin position="10"/>
        <end position="21"/>
    </location>
</feature>
<keyword evidence="13" id="KW-1185">Reference proteome</keyword>
<keyword evidence="4" id="KW-0479">Metal-binding</keyword>
<dbReference type="InterPro" id="IPR008922">
    <property type="entry name" value="Di-copper_centre_dom_sf"/>
</dbReference>
<comment type="caution">
    <text evidence="12">The sequence shown here is derived from an EMBL/GenBank/DDBJ whole genome shotgun (WGS) entry which is preliminary data.</text>
</comment>
<evidence type="ECO:0000256" key="5">
    <source>
        <dbReference type="ARBA" id="ARBA00023002"/>
    </source>
</evidence>
<proteinExistence type="inferred from homology"/>
<comment type="catalytic activity">
    <reaction evidence="10">
        <text>L-tyrosine + O2 = L-dopaquinone + H2O</text>
        <dbReference type="Rhea" id="RHEA:18117"/>
        <dbReference type="ChEBI" id="CHEBI:15377"/>
        <dbReference type="ChEBI" id="CHEBI:15379"/>
        <dbReference type="ChEBI" id="CHEBI:57924"/>
        <dbReference type="ChEBI" id="CHEBI:58315"/>
        <dbReference type="EC" id="1.14.18.1"/>
    </reaction>
</comment>
<sequence>MGNVPIAAFDPIFWLHHANIDRLLAIWQTLYPNKWWQSDTIHDKDGKPVGTFKPTDPLEPFHRDTIATTHDSNGVRYHTELGYTYPELQRWNYPSEEEFIESVKKAVHDLYAPDSELCLITAYHDFLVNVEFERFALEGAPFTVKTLLNGETIGSIYNFSAATYGGCVNCAVQQKVNVLTTGQVSLTSAHRELVQDEKITELTDYGIENVSNYLKQNLEWKSSRWRGCALWDGFAQEAQANSY</sequence>
<evidence type="ECO:0000313" key="12">
    <source>
        <dbReference type="EMBL" id="KAK7457901.1"/>
    </source>
</evidence>
<dbReference type="Gene3D" id="1.10.1280.10">
    <property type="entry name" value="Di-copper center containing domain from catechol oxidase"/>
    <property type="match status" value="1"/>
</dbReference>
<dbReference type="InterPro" id="IPR002227">
    <property type="entry name" value="Tyrosinase_Cu-bd"/>
</dbReference>
<evidence type="ECO:0000256" key="2">
    <source>
        <dbReference type="ARBA" id="ARBA00009928"/>
    </source>
</evidence>
<keyword evidence="5" id="KW-0560">Oxidoreductase</keyword>
<evidence type="ECO:0000256" key="6">
    <source>
        <dbReference type="ARBA" id="ARBA00023008"/>
    </source>
</evidence>
<evidence type="ECO:0000256" key="8">
    <source>
        <dbReference type="ARBA" id="ARBA00023101"/>
    </source>
</evidence>
<dbReference type="PANTHER" id="PTHR11474">
    <property type="entry name" value="TYROSINASE FAMILY MEMBER"/>
    <property type="match status" value="1"/>
</dbReference>
<dbReference type="EC" id="1.14.18.1" evidence="3"/>
<keyword evidence="8" id="KW-0470">Melanin biosynthesis</keyword>
<dbReference type="PROSITE" id="PS00498">
    <property type="entry name" value="TYROSINASE_2"/>
    <property type="match status" value="1"/>
</dbReference>
<protein>
    <recommendedName>
        <fullName evidence="3">tyrosinase</fullName>
        <ecNumber evidence="3">1.14.18.1</ecNumber>
    </recommendedName>
</protein>
<evidence type="ECO:0000256" key="1">
    <source>
        <dbReference type="ARBA" id="ARBA00001973"/>
    </source>
</evidence>
<comment type="cofactor">
    <cofactor evidence="1">
        <name>Cu(2+)</name>
        <dbReference type="ChEBI" id="CHEBI:29036"/>
    </cofactor>
</comment>
<evidence type="ECO:0000313" key="13">
    <source>
        <dbReference type="Proteomes" id="UP001498398"/>
    </source>
</evidence>
<dbReference type="Pfam" id="PF00264">
    <property type="entry name" value="Tyrosinase"/>
    <property type="match status" value="1"/>
</dbReference>
<evidence type="ECO:0000256" key="10">
    <source>
        <dbReference type="ARBA" id="ARBA00048881"/>
    </source>
</evidence>
<dbReference type="Proteomes" id="UP001498398">
    <property type="component" value="Unassembled WGS sequence"/>
</dbReference>
<comment type="similarity">
    <text evidence="2">Belongs to the tyrosinase family.</text>
</comment>